<dbReference type="OrthoDB" id="10390839at2759"/>
<sequence length="150" mass="16505">MDDLSAVARALDSTLDVVQGLLEDEFPRCAAIQADRHPVASMARCRSHGTHLLSAEACELAIRGAPFRSALGPECEDQIWEYQLLPSSVALIADKIKATPLEWRRNHPCRAPSCPLFVLEDGSCVDKQCSDACPECLEDLVFDDSHNHMT</sequence>
<comment type="caution">
    <text evidence="1">The sequence shown here is derived from an EMBL/GenBank/DDBJ whole genome shotgun (WGS) entry which is preliminary data.</text>
</comment>
<dbReference type="AlphaFoldDB" id="A0A9N9Z4R9"/>
<proteinExistence type="predicted"/>
<dbReference type="EMBL" id="CABFOC020000035">
    <property type="protein sequence ID" value="CAH0049054.1"/>
    <property type="molecule type" value="Genomic_DNA"/>
</dbReference>
<evidence type="ECO:0000313" key="2">
    <source>
        <dbReference type="Proteomes" id="UP000775872"/>
    </source>
</evidence>
<dbReference type="Proteomes" id="UP000775872">
    <property type="component" value="Unassembled WGS sequence"/>
</dbReference>
<accession>A0A9N9Z4R9</accession>
<keyword evidence="2" id="KW-1185">Reference proteome</keyword>
<name>A0A9N9Z4R9_9HYPO</name>
<evidence type="ECO:0000313" key="1">
    <source>
        <dbReference type="EMBL" id="CAH0049054.1"/>
    </source>
</evidence>
<gene>
    <name evidence="1" type="ORF">CSOL1703_00001004</name>
</gene>
<reference evidence="1" key="1">
    <citation type="submission" date="2021-10" db="EMBL/GenBank/DDBJ databases">
        <authorList>
            <person name="Piombo E."/>
        </authorList>
    </citation>
    <scope>NUCLEOTIDE SEQUENCE</scope>
</reference>
<organism evidence="1 2">
    <name type="scientific">Clonostachys solani</name>
    <dbReference type="NCBI Taxonomy" id="160281"/>
    <lineage>
        <taxon>Eukaryota</taxon>
        <taxon>Fungi</taxon>
        <taxon>Dikarya</taxon>
        <taxon>Ascomycota</taxon>
        <taxon>Pezizomycotina</taxon>
        <taxon>Sordariomycetes</taxon>
        <taxon>Hypocreomycetidae</taxon>
        <taxon>Hypocreales</taxon>
        <taxon>Bionectriaceae</taxon>
        <taxon>Clonostachys</taxon>
    </lineage>
</organism>
<protein>
    <submittedName>
        <fullName evidence="1">Uncharacterized protein</fullName>
    </submittedName>
</protein>